<protein>
    <submittedName>
        <fullName evidence="3">Aste57867_4748 protein</fullName>
    </submittedName>
</protein>
<dbReference type="AlphaFoldDB" id="A0A485KH05"/>
<dbReference type="EMBL" id="VJMH01001226">
    <property type="protein sequence ID" value="KAF0712612.1"/>
    <property type="molecule type" value="Genomic_DNA"/>
</dbReference>
<keyword evidence="4" id="KW-1185">Reference proteome</keyword>
<evidence type="ECO:0000313" key="4">
    <source>
        <dbReference type="Proteomes" id="UP000332933"/>
    </source>
</evidence>
<reference evidence="2" key="2">
    <citation type="submission" date="2019-06" db="EMBL/GenBank/DDBJ databases">
        <title>Genomics analysis of Aphanomyces spp. identifies a new class of oomycete effector associated with host adaptation.</title>
        <authorList>
            <person name="Gaulin E."/>
        </authorList>
    </citation>
    <scope>NUCLEOTIDE SEQUENCE</scope>
    <source>
        <strain evidence="2">CBS 578.67</strain>
    </source>
</reference>
<sequence>MAMMLALLLVVALLNAFGGATDTVANGGLVPRTDSYLVLPQSPVPQTKSLEDYIPVTKSLNAVFQVDGSWQGSNRLLRKSRSDVCTFKNGICTPVDVQVSNYPVIPVDHIAPGYVGVDVEIVNDKMGVAIDTLFFAGHTSINIISNNTVKKANVIAPQVTWALAWLKMDPTKGIKHLGVAMNPNPW</sequence>
<dbReference type="Proteomes" id="UP000332933">
    <property type="component" value="Unassembled WGS sequence"/>
</dbReference>
<gene>
    <name evidence="3" type="primary">Aste57867_4748</name>
    <name evidence="2" type="ORF">As57867_004735</name>
    <name evidence="3" type="ORF">ASTE57867_4748</name>
</gene>
<proteinExistence type="predicted"/>
<evidence type="ECO:0000256" key="1">
    <source>
        <dbReference type="SAM" id="SignalP"/>
    </source>
</evidence>
<organism evidence="3 4">
    <name type="scientific">Aphanomyces stellatus</name>
    <dbReference type="NCBI Taxonomy" id="120398"/>
    <lineage>
        <taxon>Eukaryota</taxon>
        <taxon>Sar</taxon>
        <taxon>Stramenopiles</taxon>
        <taxon>Oomycota</taxon>
        <taxon>Saprolegniomycetes</taxon>
        <taxon>Saprolegniales</taxon>
        <taxon>Verrucalvaceae</taxon>
        <taxon>Aphanomyces</taxon>
    </lineage>
</organism>
<dbReference type="InterPro" id="IPR025533">
    <property type="entry name" value="DUF4419"/>
</dbReference>
<feature type="chain" id="PRO_5036355415" evidence="1">
    <location>
        <begin position="21"/>
        <end position="186"/>
    </location>
</feature>
<evidence type="ECO:0000313" key="2">
    <source>
        <dbReference type="EMBL" id="KAF0712612.1"/>
    </source>
</evidence>
<dbReference type="Pfam" id="PF14388">
    <property type="entry name" value="DUF4419"/>
    <property type="match status" value="1"/>
</dbReference>
<dbReference type="EMBL" id="CAADRA010001226">
    <property type="protein sequence ID" value="VFT81844.1"/>
    <property type="molecule type" value="Genomic_DNA"/>
</dbReference>
<name>A0A485KH05_9STRA</name>
<accession>A0A485KH05</accession>
<feature type="signal peptide" evidence="1">
    <location>
        <begin position="1"/>
        <end position="20"/>
    </location>
</feature>
<evidence type="ECO:0000313" key="3">
    <source>
        <dbReference type="EMBL" id="VFT81844.1"/>
    </source>
</evidence>
<keyword evidence="1" id="KW-0732">Signal</keyword>
<reference evidence="3 4" key="1">
    <citation type="submission" date="2019-03" db="EMBL/GenBank/DDBJ databases">
        <authorList>
            <person name="Gaulin E."/>
            <person name="Dumas B."/>
        </authorList>
    </citation>
    <scope>NUCLEOTIDE SEQUENCE [LARGE SCALE GENOMIC DNA]</scope>
    <source>
        <strain evidence="3">CBS 568.67</strain>
    </source>
</reference>